<evidence type="ECO:0000313" key="13">
    <source>
        <dbReference type="EMBL" id="CFW96935.1"/>
    </source>
</evidence>
<dbReference type="SUPFAM" id="SSF47384">
    <property type="entry name" value="Homodimeric domain of signal transducing histidine kinase"/>
    <property type="match status" value="1"/>
</dbReference>
<accession>A0A0E3W2F0</accession>
<dbReference type="SMART" id="SM00387">
    <property type="entry name" value="HATPase_c"/>
    <property type="match status" value="1"/>
</dbReference>
<keyword evidence="7 13" id="KW-0418">Kinase</keyword>
<evidence type="ECO:0000313" key="14">
    <source>
        <dbReference type="Proteomes" id="UP000045545"/>
    </source>
</evidence>
<dbReference type="InterPro" id="IPR005467">
    <property type="entry name" value="His_kinase_dom"/>
</dbReference>
<dbReference type="SUPFAM" id="SSF55874">
    <property type="entry name" value="ATPase domain of HSP90 chaperone/DNA topoisomerase II/histidine kinase"/>
    <property type="match status" value="1"/>
</dbReference>
<dbReference type="Gene3D" id="3.30.565.10">
    <property type="entry name" value="Histidine kinase-like ATPase, C-terminal domain"/>
    <property type="match status" value="1"/>
</dbReference>
<evidence type="ECO:0000256" key="4">
    <source>
        <dbReference type="ARBA" id="ARBA00022475"/>
    </source>
</evidence>
<dbReference type="EMBL" id="CGIH01000002">
    <property type="protein sequence ID" value="CFW96935.1"/>
    <property type="molecule type" value="Genomic_DNA"/>
</dbReference>
<feature type="domain" description="Histidine kinase" evidence="12">
    <location>
        <begin position="127"/>
        <end position="336"/>
    </location>
</feature>
<keyword evidence="4" id="KW-1003">Cell membrane</keyword>
<evidence type="ECO:0000256" key="10">
    <source>
        <dbReference type="ARBA" id="ARBA00023136"/>
    </source>
</evidence>
<keyword evidence="14" id="KW-1185">Reference proteome</keyword>
<dbReference type="InterPro" id="IPR050351">
    <property type="entry name" value="BphY/WalK/GraS-like"/>
</dbReference>
<dbReference type="PANTHER" id="PTHR45453:SF2">
    <property type="entry name" value="HISTIDINE KINASE"/>
    <property type="match status" value="1"/>
</dbReference>
<keyword evidence="6 11" id="KW-0812">Transmembrane</keyword>
<evidence type="ECO:0000256" key="6">
    <source>
        <dbReference type="ARBA" id="ARBA00022692"/>
    </source>
</evidence>
<comment type="catalytic activity">
    <reaction evidence="1">
        <text>ATP + protein L-histidine = ADP + protein N-phospho-L-histidine.</text>
        <dbReference type="EC" id="2.7.13.3"/>
    </reaction>
</comment>
<keyword evidence="9" id="KW-0902">Two-component regulatory system</keyword>
<dbReference type="RefSeq" id="WP_046494574.1">
    <property type="nucleotide sequence ID" value="NZ_CGIH01000002.1"/>
</dbReference>
<dbReference type="GO" id="GO:0000155">
    <property type="term" value="F:phosphorelay sensor kinase activity"/>
    <property type="evidence" value="ECO:0007669"/>
    <property type="project" value="InterPro"/>
</dbReference>
<evidence type="ECO:0000256" key="11">
    <source>
        <dbReference type="SAM" id="Phobius"/>
    </source>
</evidence>
<evidence type="ECO:0000256" key="3">
    <source>
        <dbReference type="ARBA" id="ARBA00012438"/>
    </source>
</evidence>
<gene>
    <name evidence="13" type="ORF">58</name>
</gene>
<dbReference type="Pfam" id="PF00512">
    <property type="entry name" value="HisKA"/>
    <property type="match status" value="1"/>
</dbReference>
<dbReference type="InterPro" id="IPR036097">
    <property type="entry name" value="HisK_dim/P_sf"/>
</dbReference>
<dbReference type="CDD" id="cd00082">
    <property type="entry name" value="HisKA"/>
    <property type="match status" value="1"/>
</dbReference>
<dbReference type="GO" id="GO:0004721">
    <property type="term" value="F:phosphoprotein phosphatase activity"/>
    <property type="evidence" value="ECO:0007669"/>
    <property type="project" value="TreeGrafter"/>
</dbReference>
<evidence type="ECO:0000256" key="1">
    <source>
        <dbReference type="ARBA" id="ARBA00000085"/>
    </source>
</evidence>
<dbReference type="STRING" id="690567.58"/>
<dbReference type="Pfam" id="PF02518">
    <property type="entry name" value="HATPase_c"/>
    <property type="match status" value="1"/>
</dbReference>
<dbReference type="AlphaFoldDB" id="A0A0E3W2F0"/>
<evidence type="ECO:0000259" key="12">
    <source>
        <dbReference type="PROSITE" id="PS50109"/>
    </source>
</evidence>
<dbReference type="Gene3D" id="1.10.287.130">
    <property type="match status" value="1"/>
</dbReference>
<dbReference type="InterPro" id="IPR003594">
    <property type="entry name" value="HATPase_dom"/>
</dbReference>
<keyword evidence="8 11" id="KW-1133">Transmembrane helix</keyword>
<dbReference type="EC" id="2.7.13.3" evidence="3"/>
<feature type="transmembrane region" description="Helical" evidence="11">
    <location>
        <begin position="42"/>
        <end position="62"/>
    </location>
</feature>
<comment type="subcellular location">
    <subcellularLocation>
        <location evidence="2">Cell membrane</location>
        <topology evidence="2">Multi-pass membrane protein</topology>
    </subcellularLocation>
</comment>
<name>A0A0E3W2F0_9FIRM</name>
<evidence type="ECO:0000256" key="5">
    <source>
        <dbReference type="ARBA" id="ARBA00022679"/>
    </source>
</evidence>
<dbReference type="PROSITE" id="PS50109">
    <property type="entry name" value="HIS_KIN"/>
    <property type="match status" value="1"/>
</dbReference>
<reference evidence="13 14" key="1">
    <citation type="submission" date="2015-03" db="EMBL/GenBank/DDBJ databases">
        <authorList>
            <person name="Murphy D."/>
        </authorList>
    </citation>
    <scope>NUCLEOTIDE SEQUENCE [LARGE SCALE GENOMIC DNA]</scope>
    <source>
        <strain evidence="13 14">OL-4</strain>
    </source>
</reference>
<sequence length="346" mass="40641">MKMKEYLADQIGLIVFYLLLMVFITAVIYLDPSFKVWTNNIIYLNVVALVLFCMYLLGSYLIKKVYYTQVIDAIQGEEEEIIHRLPAARSYEQKLFRILLQTNYDQQNSRIEKILADKKDNFEFISSWVHEIKTPIAVSKLIIENNTDNTKDEILNSLGEEIDRIDRLVEQVLYYSKVDDFSRDYFIHELDLSLLVSECVKKHAKIFIAKKIRIEIYDLDIMVTTDRKWLLFILDQILFNALKYTAENGVIKIFAAKDEGEKRLMIMDNGIGIRNEDLERVFDRGFTGYNGREFNKSTGMGLYLARRLARKLGHDISINSVYGEYTCIIIHFPKHMDFFNVAKPWR</sequence>
<evidence type="ECO:0000256" key="7">
    <source>
        <dbReference type="ARBA" id="ARBA00022777"/>
    </source>
</evidence>
<feature type="transmembrane region" description="Helical" evidence="11">
    <location>
        <begin position="12"/>
        <end position="30"/>
    </location>
</feature>
<evidence type="ECO:0000256" key="2">
    <source>
        <dbReference type="ARBA" id="ARBA00004651"/>
    </source>
</evidence>
<dbReference type="PANTHER" id="PTHR45453">
    <property type="entry name" value="PHOSPHATE REGULON SENSOR PROTEIN PHOR"/>
    <property type="match status" value="1"/>
</dbReference>
<evidence type="ECO:0000256" key="9">
    <source>
        <dbReference type="ARBA" id="ARBA00023012"/>
    </source>
</evidence>
<dbReference type="SMART" id="SM00388">
    <property type="entry name" value="HisKA"/>
    <property type="match status" value="1"/>
</dbReference>
<dbReference type="OrthoDB" id="9780487at2"/>
<dbReference type="Proteomes" id="UP000045545">
    <property type="component" value="Unassembled WGS sequence"/>
</dbReference>
<dbReference type="GO" id="GO:0005886">
    <property type="term" value="C:plasma membrane"/>
    <property type="evidence" value="ECO:0007669"/>
    <property type="project" value="UniProtKB-SubCell"/>
</dbReference>
<dbReference type="InterPro" id="IPR036890">
    <property type="entry name" value="HATPase_C_sf"/>
</dbReference>
<protein>
    <recommendedName>
        <fullName evidence="3">histidine kinase</fullName>
        <ecNumber evidence="3">2.7.13.3</ecNumber>
    </recommendedName>
</protein>
<keyword evidence="5" id="KW-0808">Transferase</keyword>
<proteinExistence type="predicted"/>
<dbReference type="GO" id="GO:0016036">
    <property type="term" value="P:cellular response to phosphate starvation"/>
    <property type="evidence" value="ECO:0007669"/>
    <property type="project" value="TreeGrafter"/>
</dbReference>
<organism evidence="13 14">
    <name type="scientific">Syntrophomonas zehnderi OL-4</name>
    <dbReference type="NCBI Taxonomy" id="690567"/>
    <lineage>
        <taxon>Bacteria</taxon>
        <taxon>Bacillati</taxon>
        <taxon>Bacillota</taxon>
        <taxon>Clostridia</taxon>
        <taxon>Eubacteriales</taxon>
        <taxon>Syntrophomonadaceae</taxon>
        <taxon>Syntrophomonas</taxon>
    </lineage>
</organism>
<dbReference type="InterPro" id="IPR003661">
    <property type="entry name" value="HisK_dim/P_dom"/>
</dbReference>
<keyword evidence="10 11" id="KW-0472">Membrane</keyword>
<evidence type="ECO:0000256" key="8">
    <source>
        <dbReference type="ARBA" id="ARBA00022989"/>
    </source>
</evidence>